<evidence type="ECO:0000256" key="1">
    <source>
        <dbReference type="ARBA" id="ARBA00004496"/>
    </source>
</evidence>
<organism evidence="10 11">
    <name type="scientific">Halotalea alkalilenta</name>
    <dbReference type="NCBI Taxonomy" id="376489"/>
    <lineage>
        <taxon>Bacteria</taxon>
        <taxon>Pseudomonadati</taxon>
        <taxon>Pseudomonadota</taxon>
        <taxon>Gammaproteobacteria</taxon>
        <taxon>Oceanospirillales</taxon>
        <taxon>Halomonadaceae</taxon>
        <taxon>Halotalea</taxon>
    </lineage>
</organism>
<comment type="catalytic activity">
    <reaction evidence="5">
        <text>(5R)-5-hydroxy-L-lysine + GTP = (5R)-5-phosphooxy-L-lysine + GDP + H(+)</text>
        <dbReference type="Rhea" id="RHEA:19049"/>
        <dbReference type="ChEBI" id="CHEBI:15378"/>
        <dbReference type="ChEBI" id="CHEBI:37565"/>
        <dbReference type="ChEBI" id="CHEBI:57882"/>
        <dbReference type="ChEBI" id="CHEBI:58189"/>
        <dbReference type="ChEBI" id="CHEBI:58357"/>
        <dbReference type="EC" id="2.7.1.81"/>
    </reaction>
</comment>
<evidence type="ECO:0000313" key="11">
    <source>
        <dbReference type="Proteomes" id="UP000077875"/>
    </source>
</evidence>
<evidence type="ECO:0000256" key="3">
    <source>
        <dbReference type="ARBA" id="ARBA00022679"/>
    </source>
</evidence>
<evidence type="ECO:0000313" key="10">
    <source>
        <dbReference type="EMBL" id="ANF56237.1"/>
    </source>
</evidence>
<protein>
    <recommendedName>
        <fullName evidence="8">Hydroxylysine kinase</fullName>
        <ecNumber evidence="7">2.7.1.81</ecNumber>
    </recommendedName>
</protein>
<keyword evidence="2" id="KW-0963">Cytoplasm</keyword>
<dbReference type="STRING" id="376489.A5892_01130"/>
<comment type="function">
    <text evidence="6">Catalyzes the GTP-dependent phosphorylation of 5-hydroxy-L-lysine.</text>
</comment>
<evidence type="ECO:0000256" key="4">
    <source>
        <dbReference type="ARBA" id="ARBA00022777"/>
    </source>
</evidence>
<dbReference type="SUPFAM" id="SSF56112">
    <property type="entry name" value="Protein kinase-like (PK-like)"/>
    <property type="match status" value="1"/>
</dbReference>
<dbReference type="GO" id="GO:0005737">
    <property type="term" value="C:cytoplasm"/>
    <property type="evidence" value="ECO:0007669"/>
    <property type="project" value="UniProtKB-SubCell"/>
</dbReference>
<dbReference type="InterPro" id="IPR011009">
    <property type="entry name" value="Kinase-like_dom_sf"/>
</dbReference>
<dbReference type="Gene3D" id="3.90.1200.10">
    <property type="match status" value="1"/>
</dbReference>
<dbReference type="KEGG" id="haa:A5892_01130"/>
<dbReference type="InterPro" id="IPR002575">
    <property type="entry name" value="Aminoglycoside_PTrfase"/>
</dbReference>
<proteinExistence type="predicted"/>
<evidence type="ECO:0000256" key="7">
    <source>
        <dbReference type="ARBA" id="ARBA00038873"/>
    </source>
</evidence>
<reference evidence="10 11" key="1">
    <citation type="submission" date="2016-04" db="EMBL/GenBank/DDBJ databases">
        <title>Complete Genome Sequence of Halotalea alkalilenta IHB B 13600.</title>
        <authorList>
            <person name="Swarnkar M.K."/>
            <person name="Sharma A."/>
            <person name="Kaushal K."/>
            <person name="Soni R."/>
            <person name="Rana S."/>
            <person name="Singh A.K."/>
            <person name="Gulati A."/>
        </authorList>
    </citation>
    <scope>NUCLEOTIDE SEQUENCE [LARGE SCALE GENOMIC DNA]</scope>
    <source>
        <strain evidence="10 11">IHB B 13600</strain>
    </source>
</reference>
<keyword evidence="3" id="KW-0808">Transferase</keyword>
<dbReference type="PANTHER" id="PTHR21064">
    <property type="entry name" value="AMINOGLYCOSIDE PHOSPHOTRANSFERASE DOMAIN-CONTAINING PROTEIN-RELATED"/>
    <property type="match status" value="1"/>
</dbReference>
<dbReference type="GO" id="GO:0047992">
    <property type="term" value="F:hydroxylysine kinase activity"/>
    <property type="evidence" value="ECO:0007669"/>
    <property type="project" value="UniProtKB-EC"/>
</dbReference>
<dbReference type="Proteomes" id="UP000077875">
    <property type="component" value="Chromosome"/>
</dbReference>
<keyword evidence="11" id="KW-1185">Reference proteome</keyword>
<dbReference type="EMBL" id="CP015243">
    <property type="protein sequence ID" value="ANF56237.1"/>
    <property type="molecule type" value="Genomic_DNA"/>
</dbReference>
<accession>A0A172YAJ1</accession>
<evidence type="ECO:0000256" key="2">
    <source>
        <dbReference type="ARBA" id="ARBA00022490"/>
    </source>
</evidence>
<dbReference type="RefSeq" id="WP_064121226.1">
    <property type="nucleotide sequence ID" value="NZ_CP015243.1"/>
</dbReference>
<dbReference type="PANTHER" id="PTHR21064:SF1">
    <property type="entry name" value="HYDROXYLYSINE KINASE"/>
    <property type="match status" value="1"/>
</dbReference>
<dbReference type="InterPro" id="IPR050249">
    <property type="entry name" value="Pseudomonas-type_ThrB"/>
</dbReference>
<evidence type="ECO:0000256" key="8">
    <source>
        <dbReference type="ARBA" id="ARBA00040505"/>
    </source>
</evidence>
<keyword evidence="4" id="KW-0418">Kinase</keyword>
<dbReference type="AlphaFoldDB" id="A0A172YAJ1"/>
<evidence type="ECO:0000256" key="5">
    <source>
        <dbReference type="ARBA" id="ARBA00036820"/>
    </source>
</evidence>
<evidence type="ECO:0000256" key="6">
    <source>
        <dbReference type="ARBA" id="ARBA00037368"/>
    </source>
</evidence>
<sequence length="354" mass="38945">MSGLEVIDAVLSAASPPVSCRQAEAFVAERYGLRVTARALGGERDRNFHLRGSHGRDYVLKIAHPAERAEVADFHTRALLHLARTAPLLPVPRVVTSLSGETVPRYQSASAAPCVARLSTYLHGQPLADLPVSTDRRRALGTLAAELDLALESFHHPAMRLKLPWDLQHAANLRPLIETIIEPGTRQLAIDGLERFERHAAAALAGLRRQAIHNDLNSHNLLVDEHGERVAGIIDFGDMVCAPRINELAIAVSYQLALDDTSWCEALAVVEGYHRVAPLQAIEVSLLPELVIARLMMVVTISQWRAARAPDNADYVLRNHARARRALTYCLAQPREALIAQLLSRLDITQEQAP</sequence>
<dbReference type="EC" id="2.7.1.81" evidence="7"/>
<name>A0A172YAJ1_9GAMM</name>
<dbReference type="Pfam" id="PF01636">
    <property type="entry name" value="APH"/>
    <property type="match status" value="1"/>
</dbReference>
<comment type="subcellular location">
    <subcellularLocation>
        <location evidence="1">Cytoplasm</location>
    </subcellularLocation>
</comment>
<gene>
    <name evidence="10" type="ORF">A5892_01130</name>
</gene>
<feature type="domain" description="Aminoglycoside phosphotransferase" evidence="9">
    <location>
        <begin position="40"/>
        <end position="275"/>
    </location>
</feature>
<evidence type="ECO:0000259" key="9">
    <source>
        <dbReference type="Pfam" id="PF01636"/>
    </source>
</evidence>